<dbReference type="EMBL" id="JAURVH010001523">
    <property type="protein sequence ID" value="KAK5920462.1"/>
    <property type="molecule type" value="Genomic_DNA"/>
</dbReference>
<evidence type="ECO:0000313" key="1">
    <source>
        <dbReference type="EMBL" id="KAK5920462.1"/>
    </source>
</evidence>
<comment type="caution">
    <text evidence="1">The sequence shown here is derived from an EMBL/GenBank/DDBJ whole genome shotgun (WGS) entry which is preliminary data.</text>
</comment>
<dbReference type="Proteomes" id="UP001331515">
    <property type="component" value="Unassembled WGS sequence"/>
</dbReference>
<protein>
    <submittedName>
        <fullName evidence="1">Uncharacterized protein</fullName>
    </submittedName>
</protein>
<dbReference type="AlphaFoldDB" id="A0AAN8DE38"/>
<organism evidence="1 2">
    <name type="scientific">Champsocephalus gunnari</name>
    <name type="common">Mackerel icefish</name>
    <dbReference type="NCBI Taxonomy" id="52237"/>
    <lineage>
        <taxon>Eukaryota</taxon>
        <taxon>Metazoa</taxon>
        <taxon>Chordata</taxon>
        <taxon>Craniata</taxon>
        <taxon>Vertebrata</taxon>
        <taxon>Euteleostomi</taxon>
        <taxon>Actinopterygii</taxon>
        <taxon>Neopterygii</taxon>
        <taxon>Teleostei</taxon>
        <taxon>Neoteleostei</taxon>
        <taxon>Acanthomorphata</taxon>
        <taxon>Eupercaria</taxon>
        <taxon>Perciformes</taxon>
        <taxon>Notothenioidei</taxon>
        <taxon>Channichthyidae</taxon>
        <taxon>Champsocephalus</taxon>
    </lineage>
</organism>
<accession>A0AAN8DE38</accession>
<proteinExistence type="predicted"/>
<name>A0AAN8DE38_CHAGU</name>
<reference evidence="1 2" key="1">
    <citation type="journal article" date="2023" name="Mol. Biol. Evol.">
        <title>Genomics of Secondarily Temperate Adaptation in the Only Non-Antarctic Icefish.</title>
        <authorList>
            <person name="Rivera-Colon A.G."/>
            <person name="Rayamajhi N."/>
            <person name="Minhas B.F."/>
            <person name="Madrigal G."/>
            <person name="Bilyk K.T."/>
            <person name="Yoon V."/>
            <person name="Hune M."/>
            <person name="Gregory S."/>
            <person name="Cheng C.H.C."/>
            <person name="Catchen J.M."/>
        </authorList>
    </citation>
    <scope>NUCLEOTIDE SEQUENCE [LARGE SCALE GENOMIC DNA]</scope>
    <source>
        <tissue evidence="1">White muscle</tissue>
    </source>
</reference>
<sequence>MHLHCPTMQAGRRGEPLTKKSIITILIGGESQPLLVLHKTAPCSMSQPVLTHGQCIANLCPEAMSQQLSITAQIPRERLLV</sequence>
<evidence type="ECO:0000313" key="2">
    <source>
        <dbReference type="Proteomes" id="UP001331515"/>
    </source>
</evidence>
<keyword evidence="2" id="KW-1185">Reference proteome</keyword>
<gene>
    <name evidence="1" type="ORF">CgunFtcFv8_024270</name>
</gene>